<comment type="similarity">
    <text evidence="1 2">Belongs to the UPF0178 family.</text>
</comment>
<dbReference type="Proteomes" id="UP000288024">
    <property type="component" value="Unassembled WGS sequence"/>
</dbReference>
<dbReference type="EMBL" id="RZTZ01000002">
    <property type="protein sequence ID" value="RVT65695.1"/>
    <property type="molecule type" value="Genomic_DNA"/>
</dbReference>
<dbReference type="AlphaFoldDB" id="A0A437KF40"/>
<dbReference type="InterPro" id="IPR003791">
    <property type="entry name" value="UPF0178"/>
</dbReference>
<accession>A0A437KF40</accession>
<dbReference type="Pfam" id="PF02639">
    <property type="entry name" value="DUF188"/>
    <property type="match status" value="1"/>
</dbReference>
<dbReference type="PANTHER" id="PTHR35146:SF1">
    <property type="entry name" value="UPF0178 PROTEIN YAII"/>
    <property type="match status" value="1"/>
</dbReference>
<comment type="caution">
    <text evidence="3">The sequence shown here is derived from an EMBL/GenBank/DDBJ whole genome shotgun (WGS) entry which is preliminary data.</text>
</comment>
<organism evidence="3 4">
    <name type="scientific">Niallia taxi</name>
    <dbReference type="NCBI Taxonomy" id="2499688"/>
    <lineage>
        <taxon>Bacteria</taxon>
        <taxon>Bacillati</taxon>
        <taxon>Bacillota</taxon>
        <taxon>Bacilli</taxon>
        <taxon>Bacillales</taxon>
        <taxon>Bacillaceae</taxon>
        <taxon>Niallia</taxon>
    </lineage>
</organism>
<name>A0A437KF40_9BACI</name>
<gene>
    <name evidence="3" type="ORF">EM808_06755</name>
</gene>
<keyword evidence="4" id="KW-1185">Reference proteome</keyword>
<proteinExistence type="inferred from homology"/>
<dbReference type="HAMAP" id="MF_00489">
    <property type="entry name" value="UPF0178"/>
    <property type="match status" value="1"/>
</dbReference>
<dbReference type="PANTHER" id="PTHR35146">
    <property type="entry name" value="UPF0178 PROTEIN YAII"/>
    <property type="match status" value="1"/>
</dbReference>
<evidence type="ECO:0000256" key="2">
    <source>
        <dbReference type="HAMAP-Rule" id="MF_00489"/>
    </source>
</evidence>
<evidence type="ECO:0000313" key="4">
    <source>
        <dbReference type="Proteomes" id="UP000288024"/>
    </source>
</evidence>
<sequence length="146" mass="16460">MYVDADSCPVKEEIVEMAKSRSIEVIFIASYAHMKRHEDGTNWKYVDSSKEAVDMFIMNAVKANDVVVTQDIGLAATLLPKRVYVLTPRGIILEEKDIGTALDMRYLSAKARRRGIYGKGPKPFEEKDRQKFKKSFGIVLSKVAGE</sequence>
<protein>
    <recommendedName>
        <fullName evidence="2">UPF0178 protein EM808_06755</fullName>
    </recommendedName>
</protein>
<dbReference type="NCBIfam" id="NF001095">
    <property type="entry name" value="PRK00124.1"/>
    <property type="match status" value="1"/>
</dbReference>
<evidence type="ECO:0000256" key="1">
    <source>
        <dbReference type="ARBA" id="ARBA00008522"/>
    </source>
</evidence>
<reference evidence="3 4" key="1">
    <citation type="submission" date="2019-01" db="EMBL/GenBank/DDBJ databases">
        <title>Bacillus sp. M5HDSG1-1, whole genome shotgun sequence.</title>
        <authorList>
            <person name="Tuo L."/>
        </authorList>
    </citation>
    <scope>NUCLEOTIDE SEQUENCE [LARGE SCALE GENOMIC DNA]</scope>
    <source>
        <strain evidence="3 4">M5HDSG1-1</strain>
    </source>
</reference>
<evidence type="ECO:0000313" key="3">
    <source>
        <dbReference type="EMBL" id="RVT65695.1"/>
    </source>
</evidence>